<dbReference type="AlphaFoldDB" id="A0A917GVE7"/>
<dbReference type="Proteomes" id="UP000627715">
    <property type="component" value="Unassembled WGS sequence"/>
</dbReference>
<reference evidence="4" key="2">
    <citation type="submission" date="2020-09" db="EMBL/GenBank/DDBJ databases">
        <authorList>
            <person name="Sun Q."/>
            <person name="Zhou Y."/>
        </authorList>
    </citation>
    <scope>NUCLEOTIDE SEQUENCE</scope>
    <source>
        <strain evidence="4">CGMCC 1.15425</strain>
    </source>
</reference>
<organism evidence="4 5">
    <name type="scientific">Pseudohongiella nitratireducens</name>
    <dbReference type="NCBI Taxonomy" id="1768907"/>
    <lineage>
        <taxon>Bacteria</taxon>
        <taxon>Pseudomonadati</taxon>
        <taxon>Pseudomonadota</taxon>
        <taxon>Gammaproteobacteria</taxon>
        <taxon>Pseudomonadales</taxon>
        <taxon>Pseudohongiellaceae</taxon>
        <taxon>Pseudohongiella</taxon>
    </lineage>
</organism>
<dbReference type="Pfam" id="PF05130">
    <property type="entry name" value="FlgN"/>
    <property type="match status" value="1"/>
</dbReference>
<protein>
    <recommendedName>
        <fullName evidence="6">Flagellar biosynthesis protein FlgN</fullName>
    </recommendedName>
</protein>
<name>A0A917GVE7_9GAMM</name>
<dbReference type="EMBL" id="BMIY01000005">
    <property type="protein sequence ID" value="GGG57367.1"/>
    <property type="molecule type" value="Genomic_DNA"/>
</dbReference>
<dbReference type="GO" id="GO:0044780">
    <property type="term" value="P:bacterial-type flagellum assembly"/>
    <property type="evidence" value="ECO:0007669"/>
    <property type="project" value="InterPro"/>
</dbReference>
<evidence type="ECO:0000256" key="3">
    <source>
        <dbReference type="ARBA" id="ARBA00022795"/>
    </source>
</evidence>
<dbReference type="InterPro" id="IPR007809">
    <property type="entry name" value="FlgN-like"/>
</dbReference>
<proteinExistence type="inferred from homology"/>
<evidence type="ECO:0000256" key="2">
    <source>
        <dbReference type="ARBA" id="ARBA00007703"/>
    </source>
</evidence>
<dbReference type="OrthoDB" id="7063339at2"/>
<keyword evidence="5" id="KW-1185">Reference proteome</keyword>
<comment type="caution">
    <text evidence="4">The sequence shown here is derived from an EMBL/GenBank/DDBJ whole genome shotgun (WGS) entry which is preliminary data.</text>
</comment>
<accession>A0A917GVE7</accession>
<dbReference type="SUPFAM" id="SSF140566">
    <property type="entry name" value="FlgN-like"/>
    <property type="match status" value="1"/>
</dbReference>
<comment type="similarity">
    <text evidence="2">Belongs to the FlgN family.</text>
</comment>
<evidence type="ECO:0000256" key="1">
    <source>
        <dbReference type="ARBA" id="ARBA00002397"/>
    </source>
</evidence>
<dbReference type="InterPro" id="IPR036679">
    <property type="entry name" value="FlgN-like_sf"/>
</dbReference>
<dbReference type="Gene3D" id="1.20.58.300">
    <property type="entry name" value="FlgN-like"/>
    <property type="match status" value="1"/>
</dbReference>
<comment type="function">
    <text evidence="1">Required for the efficient initiation of filament assembly.</text>
</comment>
<reference evidence="4" key="1">
    <citation type="journal article" date="2014" name="Int. J. Syst. Evol. Microbiol.">
        <title>Complete genome sequence of Corynebacterium casei LMG S-19264T (=DSM 44701T), isolated from a smear-ripened cheese.</title>
        <authorList>
            <consortium name="US DOE Joint Genome Institute (JGI-PGF)"/>
            <person name="Walter F."/>
            <person name="Albersmeier A."/>
            <person name="Kalinowski J."/>
            <person name="Ruckert C."/>
        </authorList>
    </citation>
    <scope>NUCLEOTIDE SEQUENCE</scope>
    <source>
        <strain evidence="4">CGMCC 1.15425</strain>
    </source>
</reference>
<sequence>MSQSELQNLLERDRELLDQLTGLLEQERVSLEGRNLSDLDGILQQKQSVLTNIEGNDQKRRQLLLKAGVPEDQTSIAQLSALIGRESDARLHDLLDSIKQRLSTCRELSETNRIIVHRSQVNTQRALDILRGNKNAEKLYNRHGSRLTANQRRNLGQA</sequence>
<evidence type="ECO:0008006" key="6">
    <source>
        <dbReference type="Google" id="ProtNLM"/>
    </source>
</evidence>
<evidence type="ECO:0000313" key="4">
    <source>
        <dbReference type="EMBL" id="GGG57367.1"/>
    </source>
</evidence>
<keyword evidence="3" id="KW-1005">Bacterial flagellum biogenesis</keyword>
<gene>
    <name evidence="4" type="ORF">GCM10011403_13270</name>
</gene>
<evidence type="ECO:0000313" key="5">
    <source>
        <dbReference type="Proteomes" id="UP000627715"/>
    </source>
</evidence>
<dbReference type="RefSeq" id="WP_068813077.1">
    <property type="nucleotide sequence ID" value="NZ_BMIY01000005.1"/>
</dbReference>